<proteinExistence type="predicted"/>
<dbReference type="InterPro" id="IPR000719">
    <property type="entry name" value="Prot_kinase_dom"/>
</dbReference>
<sequence length="344" mass="39699">MRLVQIIPTGDLYRAYDIHTGEEVAIKLEKAKKAQSMLVHEANVYRIVGGMMGIPCMKWFGVQNGFNALVIDLLGPSLEDLLKDCNRTFSLKTVLLIAEQLLCRLEQIHSRGYLHRDIKPENLLLGKRDNQIYAIDFGLAKRYRDPLTHEHNRYIDGKKTLTGTVRYASINTHRGIEQSRRDDLVALSYMLIYFLKGRLPWQGVTAATKQQRFEKIHDLKQRIPVETLCHGLPDEFVFLINYANTLRFEDKPNYPLLRQRFRNLFIRKGLTYDRKFDWALPMLHSNQTSVPTLEQIAAETRGIRLAPPPPVPHTILPPLLRPVITKSATNQPGQVMDVWHNEKT</sequence>
<keyword evidence="3" id="KW-0808">Transferase</keyword>
<dbReference type="EC" id="2.7.11.1" evidence="1"/>
<dbReference type="OrthoDB" id="5800476at2759"/>
<protein>
    <recommendedName>
        <fullName evidence="1">non-specific serine/threonine protein kinase</fullName>
        <ecNumber evidence="1">2.7.11.1</ecNumber>
    </recommendedName>
</protein>
<keyword evidence="4" id="KW-1185">Reference proteome</keyword>
<keyword evidence="3" id="KW-0418">Kinase</keyword>
<dbReference type="AlphaFoldDB" id="A0A0L0VHS5"/>
<gene>
    <name evidence="3" type="ORF">PSTG_07869</name>
</gene>
<dbReference type="PROSITE" id="PS00108">
    <property type="entry name" value="PROTEIN_KINASE_ST"/>
    <property type="match status" value="1"/>
</dbReference>
<dbReference type="InterPro" id="IPR011009">
    <property type="entry name" value="Kinase-like_dom_sf"/>
</dbReference>
<evidence type="ECO:0000259" key="2">
    <source>
        <dbReference type="PROSITE" id="PS50011"/>
    </source>
</evidence>
<dbReference type="InterPro" id="IPR050235">
    <property type="entry name" value="CK1_Ser-Thr_kinase"/>
</dbReference>
<name>A0A0L0VHS5_9BASI</name>
<dbReference type="CDD" id="cd14016">
    <property type="entry name" value="STKc_CK1"/>
    <property type="match status" value="1"/>
</dbReference>
<reference evidence="4" key="1">
    <citation type="submission" date="2014-03" db="EMBL/GenBank/DDBJ databases">
        <title>The Genome Sequence of Puccinia striiformis f. sp. tritici PST-78.</title>
        <authorList>
            <consortium name="The Broad Institute Genome Sequencing Platform"/>
            <person name="Cuomo C."/>
            <person name="Hulbert S."/>
            <person name="Chen X."/>
            <person name="Walker B."/>
            <person name="Young S.K."/>
            <person name="Zeng Q."/>
            <person name="Gargeya S."/>
            <person name="Fitzgerald M."/>
            <person name="Haas B."/>
            <person name="Abouelleil A."/>
            <person name="Alvarado L."/>
            <person name="Arachchi H.M."/>
            <person name="Berlin A.M."/>
            <person name="Chapman S.B."/>
            <person name="Goldberg J."/>
            <person name="Griggs A."/>
            <person name="Gujja S."/>
            <person name="Hansen M."/>
            <person name="Howarth C."/>
            <person name="Imamovic A."/>
            <person name="Larimer J."/>
            <person name="McCowan C."/>
            <person name="Montmayeur A."/>
            <person name="Murphy C."/>
            <person name="Neiman D."/>
            <person name="Pearson M."/>
            <person name="Priest M."/>
            <person name="Roberts A."/>
            <person name="Saif S."/>
            <person name="Shea T."/>
            <person name="Sisk P."/>
            <person name="Sykes S."/>
            <person name="Wortman J."/>
            <person name="Nusbaum C."/>
            <person name="Birren B."/>
        </authorList>
    </citation>
    <scope>NUCLEOTIDE SEQUENCE [LARGE SCALE GENOMIC DNA]</scope>
    <source>
        <strain evidence="4">race PST-78</strain>
    </source>
</reference>
<comment type="caution">
    <text evidence="3">The sequence shown here is derived from an EMBL/GenBank/DDBJ whole genome shotgun (WGS) entry which is preliminary data.</text>
</comment>
<dbReference type="EMBL" id="AJIL01000052">
    <property type="protein sequence ID" value="KNE98847.1"/>
    <property type="molecule type" value="Genomic_DNA"/>
</dbReference>
<dbReference type="Gene3D" id="1.10.510.10">
    <property type="entry name" value="Transferase(Phosphotransferase) domain 1"/>
    <property type="match status" value="1"/>
</dbReference>
<feature type="domain" description="Protein kinase" evidence="2">
    <location>
        <begin position="1"/>
        <end position="266"/>
    </location>
</feature>
<accession>A0A0L0VHS5</accession>
<dbReference type="InterPro" id="IPR008271">
    <property type="entry name" value="Ser/Thr_kinase_AS"/>
</dbReference>
<evidence type="ECO:0000313" key="4">
    <source>
        <dbReference type="Proteomes" id="UP000054564"/>
    </source>
</evidence>
<dbReference type="SUPFAM" id="SSF56112">
    <property type="entry name" value="Protein kinase-like (PK-like)"/>
    <property type="match status" value="1"/>
</dbReference>
<evidence type="ECO:0000256" key="1">
    <source>
        <dbReference type="ARBA" id="ARBA00012513"/>
    </source>
</evidence>
<evidence type="ECO:0000313" key="3">
    <source>
        <dbReference type="EMBL" id="KNE98847.1"/>
    </source>
</evidence>
<dbReference type="Pfam" id="PF00069">
    <property type="entry name" value="Pkinase"/>
    <property type="match status" value="1"/>
</dbReference>
<dbReference type="PROSITE" id="PS50011">
    <property type="entry name" value="PROTEIN_KINASE_DOM"/>
    <property type="match status" value="1"/>
</dbReference>
<dbReference type="SMART" id="SM00220">
    <property type="entry name" value="S_TKc"/>
    <property type="match status" value="1"/>
</dbReference>
<dbReference type="PANTHER" id="PTHR11909">
    <property type="entry name" value="CASEIN KINASE-RELATED"/>
    <property type="match status" value="1"/>
</dbReference>
<organism evidence="3 4">
    <name type="scientific">Puccinia striiformis f. sp. tritici PST-78</name>
    <dbReference type="NCBI Taxonomy" id="1165861"/>
    <lineage>
        <taxon>Eukaryota</taxon>
        <taxon>Fungi</taxon>
        <taxon>Dikarya</taxon>
        <taxon>Basidiomycota</taxon>
        <taxon>Pucciniomycotina</taxon>
        <taxon>Pucciniomycetes</taxon>
        <taxon>Pucciniales</taxon>
        <taxon>Pucciniaceae</taxon>
        <taxon>Puccinia</taxon>
    </lineage>
</organism>
<dbReference type="Proteomes" id="UP000054564">
    <property type="component" value="Unassembled WGS sequence"/>
</dbReference>
<dbReference type="GO" id="GO:0005524">
    <property type="term" value="F:ATP binding"/>
    <property type="evidence" value="ECO:0007669"/>
    <property type="project" value="InterPro"/>
</dbReference>
<dbReference type="STRING" id="1165861.A0A0L0VHS5"/>
<dbReference type="GO" id="GO:0004674">
    <property type="term" value="F:protein serine/threonine kinase activity"/>
    <property type="evidence" value="ECO:0007669"/>
    <property type="project" value="UniProtKB-EC"/>
</dbReference>